<reference evidence="2" key="2">
    <citation type="journal article" date="2015" name="Antimicrob. Agents Chemother.">
        <title>Dissemination of blaOXA-23 in Acinetobacter spp. in China: Main Roles of Conjugative Plasmid pAZJ221 and Transposon Tn2009.</title>
        <authorList>
            <person name="Liu L.L."/>
            <person name="Ji S.J."/>
            <person name="Ruan Z."/>
            <person name="Fu Y."/>
            <person name="Fu Y.Q."/>
            <person name="Wang Y.F."/>
            <person name="Yu Y.S."/>
        </authorList>
    </citation>
    <scope>NUCLEOTIDE SEQUENCE</scope>
    <source>
        <strain evidence="2">A221</strain>
        <plasmid evidence="2">pAZJ221</plasmid>
    </source>
</reference>
<proteinExistence type="predicted"/>
<dbReference type="InterPro" id="IPR010927">
    <property type="entry name" value="T4SS_TraH"/>
</dbReference>
<evidence type="ECO:0000313" key="2">
    <source>
        <dbReference type="EMBL" id="AJF79883.1"/>
    </source>
</evidence>
<reference evidence="2" key="1">
    <citation type="submission" date="2014-10" db="EMBL/GenBank/DDBJ databases">
        <authorList>
            <person name="Liu L."/>
            <person name="Ji S."/>
            <person name="Ruan Z."/>
            <person name="Fu Y."/>
            <person name="Fu Y."/>
            <person name="Wang Y."/>
            <person name="Yu Y."/>
        </authorList>
    </citation>
    <scope>NUCLEOTIDE SEQUENCE</scope>
    <source>
        <strain evidence="2">A221</strain>
        <plasmid evidence="2">pAZJ221</plasmid>
    </source>
</reference>
<sequence>MVLKMKLRTICLALFCISISTVDAASGTSMNEVFDQINATGNVTTPTAIQGQTMNYTTGGSLFMRMPNTTYNLAAITPPSANAGCGGIDLYMGGFSYVNKEQFVAMLKNIGSNALGYGFKLALQNLCPTCDNVMQALQAVSQQVNRLNIDSCEAAKGIVNAALPTSVQRGREQSSMSWGNIKNIFSDMSEGWGKVKGNDQATNNTLEQIKGSDPVIKDQIPEGNLTWRALSKISALPNEQKYLVMAMIGTIVIDTKNGAPKIVAYPRRIDNISTLIGTNTATNKQFPVWRCVDGTAEDECRELVQDNLTTNETFYTLVDKKMRLLADAITQRRPIGDQNSIIQFINLTDIPIYKIIALNTRYGGDSTAAMAAMEQYKELIAAKYALAYFEITSKMVEAALSNIVAGTSDPMTSQEIIKIRETLDKTRSDLNQSVQTAYSRSNVSWNIAQEVQHMERTLHSNLTPALRQSIVFANTLNKK</sequence>
<evidence type="ECO:0000256" key="1">
    <source>
        <dbReference type="SAM" id="SignalP"/>
    </source>
</evidence>
<protein>
    <submittedName>
        <fullName evidence="2">Conjugal transfer protein TraH</fullName>
    </submittedName>
</protein>
<dbReference type="PATRIC" id="fig|470.1342.peg.3872"/>
<accession>A0A0C4XXJ2</accession>
<keyword evidence="1" id="KW-0732">Signal</keyword>
<keyword evidence="2" id="KW-0614">Plasmid</keyword>
<dbReference type="AlphaFoldDB" id="A0A0C4XXJ2"/>
<feature type="chain" id="PRO_5002173458" evidence="1">
    <location>
        <begin position="25"/>
        <end position="479"/>
    </location>
</feature>
<geneLocation type="plasmid" evidence="2">
    <name>pAZJ221</name>
</geneLocation>
<dbReference type="Pfam" id="PF06122">
    <property type="entry name" value="TraH"/>
    <property type="match status" value="1"/>
</dbReference>
<feature type="signal peptide" evidence="1">
    <location>
        <begin position="1"/>
        <end position="24"/>
    </location>
</feature>
<dbReference type="EMBL" id="KM922672">
    <property type="protein sequence ID" value="AJF79883.1"/>
    <property type="molecule type" value="Genomic_DNA"/>
</dbReference>
<name>A0A0C4XXJ2_ACIBA</name>
<dbReference type="RefSeq" id="WP_000243269.1">
    <property type="nucleotide sequence ID" value="NZ_KM922672.1"/>
</dbReference>
<organism evidence="2">
    <name type="scientific">Acinetobacter baumannii</name>
    <dbReference type="NCBI Taxonomy" id="470"/>
    <lineage>
        <taxon>Bacteria</taxon>
        <taxon>Pseudomonadati</taxon>
        <taxon>Pseudomonadota</taxon>
        <taxon>Gammaproteobacteria</taxon>
        <taxon>Moraxellales</taxon>
        <taxon>Moraxellaceae</taxon>
        <taxon>Acinetobacter</taxon>
        <taxon>Acinetobacter calcoaceticus/baumannii complex</taxon>
    </lineage>
</organism>
<gene>
    <name evidence="2" type="ORF">NG19_0047</name>
</gene>